<dbReference type="Proteomes" id="UP001177670">
    <property type="component" value="Unassembled WGS sequence"/>
</dbReference>
<gene>
    <name evidence="3" type="ORF">K0M31_018352</name>
</gene>
<feature type="compositionally biased region" description="Basic and acidic residues" evidence="1">
    <location>
        <begin position="8"/>
        <end position="18"/>
    </location>
</feature>
<evidence type="ECO:0000313" key="3">
    <source>
        <dbReference type="EMBL" id="KAK1130212.1"/>
    </source>
</evidence>
<organism evidence="3 4">
    <name type="scientific">Melipona bicolor</name>
    <dbReference type="NCBI Taxonomy" id="60889"/>
    <lineage>
        <taxon>Eukaryota</taxon>
        <taxon>Metazoa</taxon>
        <taxon>Ecdysozoa</taxon>
        <taxon>Arthropoda</taxon>
        <taxon>Hexapoda</taxon>
        <taxon>Insecta</taxon>
        <taxon>Pterygota</taxon>
        <taxon>Neoptera</taxon>
        <taxon>Endopterygota</taxon>
        <taxon>Hymenoptera</taxon>
        <taxon>Apocrita</taxon>
        <taxon>Aculeata</taxon>
        <taxon>Apoidea</taxon>
        <taxon>Anthophila</taxon>
        <taxon>Apidae</taxon>
        <taxon>Melipona</taxon>
    </lineage>
</organism>
<keyword evidence="2" id="KW-0812">Transmembrane</keyword>
<name>A0AA40G3A5_9HYME</name>
<proteinExistence type="predicted"/>
<feature type="compositionally biased region" description="Basic residues" evidence="1">
    <location>
        <begin position="28"/>
        <end position="43"/>
    </location>
</feature>
<evidence type="ECO:0000313" key="4">
    <source>
        <dbReference type="Proteomes" id="UP001177670"/>
    </source>
</evidence>
<dbReference type="EMBL" id="JAHYIQ010000007">
    <property type="protein sequence ID" value="KAK1130212.1"/>
    <property type="molecule type" value="Genomic_DNA"/>
</dbReference>
<keyword evidence="2" id="KW-1133">Transmembrane helix</keyword>
<comment type="caution">
    <text evidence="3">The sequence shown here is derived from an EMBL/GenBank/DDBJ whole genome shotgun (WGS) entry which is preliminary data.</text>
</comment>
<keyword evidence="2" id="KW-0472">Membrane</keyword>
<dbReference type="AlphaFoldDB" id="A0AA40G3A5"/>
<accession>A0AA40G3A5</accession>
<feature type="transmembrane region" description="Helical" evidence="2">
    <location>
        <begin position="120"/>
        <end position="143"/>
    </location>
</feature>
<protein>
    <submittedName>
        <fullName evidence="3">Uncharacterized protein</fullName>
    </submittedName>
</protein>
<sequence>MKPMVCETPRERTREEKTAAPTEIAHARSQKKKGTRRETKRKRDRDGTRRDGLFAGIVINGLGGFRRAATSGFADRTSPSIARVSFPPWTEAVRPSLFDNASVFGTWDVPLLGSPAPQRWRIYFVYLFIDLFGMISPVITGRLQDIICMIMARANVPDGGLHLSGLIMSKESAV</sequence>
<feature type="region of interest" description="Disordered" evidence="1">
    <location>
        <begin position="1"/>
        <end position="48"/>
    </location>
</feature>
<evidence type="ECO:0000256" key="1">
    <source>
        <dbReference type="SAM" id="MobiDB-lite"/>
    </source>
</evidence>
<evidence type="ECO:0000256" key="2">
    <source>
        <dbReference type="SAM" id="Phobius"/>
    </source>
</evidence>
<reference evidence="3" key="1">
    <citation type="submission" date="2021-10" db="EMBL/GenBank/DDBJ databases">
        <title>Melipona bicolor Genome sequencing and assembly.</title>
        <authorList>
            <person name="Araujo N.S."/>
            <person name="Arias M.C."/>
        </authorList>
    </citation>
    <scope>NUCLEOTIDE SEQUENCE</scope>
    <source>
        <strain evidence="3">USP_2M_L1-L4_2017</strain>
        <tissue evidence="3">Whole body</tissue>
    </source>
</reference>
<keyword evidence="4" id="KW-1185">Reference proteome</keyword>